<reference evidence="2" key="1">
    <citation type="submission" date="2023-10" db="EMBL/GenBank/DDBJ databases">
        <title>Two new lytic phages for Micrococcus sp. strain 1402.</title>
        <authorList>
            <person name="Petrzik K."/>
        </authorList>
    </citation>
    <scope>NUCLEOTIDE SEQUENCE</scope>
</reference>
<feature type="compositionally biased region" description="Polar residues" evidence="1">
    <location>
        <begin position="56"/>
        <end position="65"/>
    </location>
</feature>
<proteinExistence type="predicted"/>
<dbReference type="EMBL" id="OR756649">
    <property type="protein sequence ID" value="WZE63456.1"/>
    <property type="molecule type" value="Genomic_DNA"/>
</dbReference>
<evidence type="ECO:0000313" key="2">
    <source>
        <dbReference type="EMBL" id="WZE63456.1"/>
    </source>
</evidence>
<evidence type="ECO:0000256" key="1">
    <source>
        <dbReference type="SAM" id="MobiDB-lite"/>
    </source>
</evidence>
<protein>
    <submittedName>
        <fullName evidence="2">Uncharacterized protein</fullName>
    </submittedName>
</protein>
<accession>A0AAU6R664</accession>
<name>A0AAU6R664_9CAUD</name>
<feature type="region of interest" description="Disordered" evidence="1">
    <location>
        <begin position="1"/>
        <end position="20"/>
    </location>
</feature>
<sequence length="91" mass="10226">MRQVTRTPTKPAVSSSRVVGSSLSRTAVRPVAARSISSLRKPPRYYGRKDWDQETSKQSGIPTPQGTWYRQTVTWPLIRGLSRLSSLLARL</sequence>
<organism evidence="2">
    <name type="scientific">Micrococcus phage Kurnik</name>
    <dbReference type="NCBI Taxonomy" id="3092208"/>
    <lineage>
        <taxon>Viruses</taxon>
        <taxon>Duplodnaviria</taxon>
        <taxon>Heunggongvirae</taxon>
        <taxon>Uroviricota</taxon>
        <taxon>Caudoviricetes</taxon>
    </lineage>
</organism>
<feature type="region of interest" description="Disordered" evidence="1">
    <location>
        <begin position="44"/>
        <end position="65"/>
    </location>
</feature>